<evidence type="ECO:0000313" key="3">
    <source>
        <dbReference type="EMBL" id="CAH2030749.1"/>
    </source>
</evidence>
<accession>A0ABN8HL86</accession>
<keyword evidence="4" id="KW-1185">Reference proteome</keyword>
<proteinExistence type="predicted"/>
<name>A0ABN8HL86_9BACT</name>
<keyword evidence="2" id="KW-1133">Transmembrane helix</keyword>
<sequence>MWQPAQTRCFNPRPPFGTGASYRRPGFTNSDDKFQSTPALWDGRFKIFFVFDSHRLWFQSTPALWDGRFWAVISYKIFIILFQSTPALWDGRFRRRRSRWHR</sequence>
<evidence type="ECO:0000256" key="1">
    <source>
        <dbReference type="SAM" id="MobiDB-lite"/>
    </source>
</evidence>
<feature type="region of interest" description="Disordered" evidence="1">
    <location>
        <begin position="1"/>
        <end position="34"/>
    </location>
</feature>
<dbReference type="Proteomes" id="UP001295463">
    <property type="component" value="Chromosome"/>
</dbReference>
<keyword evidence="2" id="KW-0472">Membrane</keyword>
<feature type="transmembrane region" description="Helical" evidence="2">
    <location>
        <begin position="69"/>
        <end position="89"/>
    </location>
</feature>
<reference evidence="3 4" key="1">
    <citation type="submission" date="2022-03" db="EMBL/GenBank/DDBJ databases">
        <authorList>
            <person name="Koch H."/>
        </authorList>
    </citation>
    <scope>NUCLEOTIDE SEQUENCE [LARGE SCALE GENOMIC DNA]</scope>
    <source>
        <strain evidence="3 4">G1</strain>
    </source>
</reference>
<evidence type="ECO:0000313" key="4">
    <source>
        <dbReference type="Proteomes" id="UP001295463"/>
    </source>
</evidence>
<dbReference type="EMBL" id="OW150024">
    <property type="protein sequence ID" value="CAH2030749.1"/>
    <property type="molecule type" value="Genomic_DNA"/>
</dbReference>
<evidence type="ECO:0000256" key="2">
    <source>
        <dbReference type="SAM" id="Phobius"/>
    </source>
</evidence>
<keyword evidence="2" id="KW-0812">Transmembrane</keyword>
<organism evidence="3 4">
    <name type="scientific">Trichlorobacter ammonificans</name>
    <dbReference type="NCBI Taxonomy" id="2916410"/>
    <lineage>
        <taxon>Bacteria</taxon>
        <taxon>Pseudomonadati</taxon>
        <taxon>Thermodesulfobacteriota</taxon>
        <taxon>Desulfuromonadia</taxon>
        <taxon>Geobacterales</taxon>
        <taxon>Geobacteraceae</taxon>
        <taxon>Trichlorobacter</taxon>
    </lineage>
</organism>
<gene>
    <name evidence="3" type="ORF">GEAMG1_0935</name>
</gene>
<protein>
    <submittedName>
        <fullName evidence="3">Uncharacterized protein</fullName>
    </submittedName>
</protein>